<dbReference type="EMBL" id="ARXX01000003">
    <property type="protein sequence ID" value="MBF5055010.1"/>
    <property type="molecule type" value="Genomic_DNA"/>
</dbReference>
<dbReference type="InterPro" id="IPR013328">
    <property type="entry name" value="6PGD_dom2"/>
</dbReference>
<feature type="domain" description="6-phosphogluconate dehydrogenase NADP-binding" evidence="4">
    <location>
        <begin position="5"/>
        <end position="163"/>
    </location>
</feature>
<name>A0ABS0ALM4_9GAMM</name>
<dbReference type="InterPro" id="IPR002204">
    <property type="entry name" value="3-OH-isobutyrate_DH-rel_CS"/>
</dbReference>
<dbReference type="PROSITE" id="PS00895">
    <property type="entry name" value="3_HYDROXYISOBUT_DH"/>
    <property type="match status" value="1"/>
</dbReference>
<dbReference type="InterPro" id="IPR036291">
    <property type="entry name" value="NAD(P)-bd_dom_sf"/>
</dbReference>
<dbReference type="InterPro" id="IPR029154">
    <property type="entry name" value="HIBADH-like_NADP-bd"/>
</dbReference>
<dbReference type="InterPro" id="IPR015815">
    <property type="entry name" value="HIBADH-related"/>
</dbReference>
<evidence type="ECO:0000256" key="2">
    <source>
        <dbReference type="ARBA" id="ARBA00023002"/>
    </source>
</evidence>
<dbReference type="SUPFAM" id="SSF51735">
    <property type="entry name" value="NAD(P)-binding Rossmann-fold domains"/>
    <property type="match status" value="1"/>
</dbReference>
<dbReference type="PIRSF" id="PIRSF000103">
    <property type="entry name" value="HIBADH"/>
    <property type="match status" value="1"/>
</dbReference>
<organism evidence="6 7">
    <name type="scientific">Alloalcanivorax profundimaris</name>
    <dbReference type="NCBI Taxonomy" id="2735259"/>
    <lineage>
        <taxon>Bacteria</taxon>
        <taxon>Pseudomonadati</taxon>
        <taxon>Pseudomonadota</taxon>
        <taxon>Gammaproteobacteria</taxon>
        <taxon>Oceanospirillales</taxon>
        <taxon>Alcanivoracaceae</taxon>
        <taxon>Alloalcanivorax</taxon>
    </lineage>
</organism>
<evidence type="ECO:0000313" key="6">
    <source>
        <dbReference type="EMBL" id="MBF5055010.1"/>
    </source>
</evidence>
<reference evidence="6 7" key="1">
    <citation type="submission" date="2012-09" db="EMBL/GenBank/DDBJ databases">
        <title>Genome Sequence of alkane-degrading Bacterium Alcanivorax sp. 521-1.</title>
        <authorList>
            <person name="Lai Q."/>
            <person name="Shao Z."/>
        </authorList>
    </citation>
    <scope>NUCLEOTIDE SEQUENCE [LARGE SCALE GENOMIC DNA]</scope>
    <source>
        <strain evidence="6 7">521-1</strain>
    </source>
</reference>
<dbReference type="PANTHER" id="PTHR43060:SF15">
    <property type="entry name" value="3-HYDROXYISOBUTYRATE DEHYDROGENASE-LIKE 1, MITOCHONDRIAL-RELATED"/>
    <property type="match status" value="1"/>
</dbReference>
<keyword evidence="7" id="KW-1185">Reference proteome</keyword>
<keyword evidence="2" id="KW-0560">Oxidoreductase</keyword>
<dbReference type="InterPro" id="IPR006115">
    <property type="entry name" value="6PGDH_NADP-bd"/>
</dbReference>
<dbReference type="Pfam" id="PF03446">
    <property type="entry name" value="NAD_binding_2"/>
    <property type="match status" value="1"/>
</dbReference>
<protein>
    <submittedName>
        <fullName evidence="6">3-hydroxyisobutyrate dehydrogenase</fullName>
    </submittedName>
</protein>
<keyword evidence="3" id="KW-0520">NAD</keyword>
<dbReference type="SUPFAM" id="SSF48179">
    <property type="entry name" value="6-phosphogluconate dehydrogenase C-terminal domain-like"/>
    <property type="match status" value="1"/>
</dbReference>
<evidence type="ECO:0000259" key="4">
    <source>
        <dbReference type="Pfam" id="PF03446"/>
    </source>
</evidence>
<dbReference type="Gene3D" id="3.40.50.720">
    <property type="entry name" value="NAD(P)-binding Rossmann-like Domain"/>
    <property type="match status" value="1"/>
</dbReference>
<sequence>MTTAAFIGLGNMGYPMAGHLARAGFDVTVYNRSEDKARRWVEEYGGRQARTPALAARGAEFVFVCVGNDNDLHQVTVEDNGAVHGLSAESVLVDHTTASAAMAETLDAACREKGGRFMDAPVSGGQQGAENGQLSIMCGADEVTFERLAPVLDHYGKSVVHMGPVGQGQLTKMANQICVASVIEGVAEALSFARDAGLDAEKAMQVIGAGAGGSWQLVNRHRTMLADDYDHGFAVDWMRKDLDICLAEATRQGTSLPATALINEFYKEVQAMGGGRWDTSSLLRRLRRDKG</sequence>
<comment type="caution">
    <text evidence="6">The sequence shown here is derived from an EMBL/GenBank/DDBJ whole genome shotgun (WGS) entry which is preliminary data.</text>
</comment>
<dbReference type="Gene3D" id="1.10.1040.10">
    <property type="entry name" value="N-(1-d-carboxylethyl)-l-norvaline Dehydrogenase, domain 2"/>
    <property type="match status" value="1"/>
</dbReference>
<comment type="similarity">
    <text evidence="1">Belongs to the HIBADH-related family.</text>
</comment>
<gene>
    <name evidence="6" type="ORF">Y5W_00304</name>
</gene>
<dbReference type="PANTHER" id="PTHR43060">
    <property type="entry name" value="3-HYDROXYISOBUTYRATE DEHYDROGENASE-LIKE 1, MITOCHONDRIAL-RELATED"/>
    <property type="match status" value="1"/>
</dbReference>
<dbReference type="InterPro" id="IPR008927">
    <property type="entry name" value="6-PGluconate_DH-like_C_sf"/>
</dbReference>
<dbReference type="RefSeq" id="WP_161386141.1">
    <property type="nucleotide sequence ID" value="NZ_ARXX01000003.1"/>
</dbReference>
<evidence type="ECO:0000259" key="5">
    <source>
        <dbReference type="Pfam" id="PF14833"/>
    </source>
</evidence>
<dbReference type="Pfam" id="PF14833">
    <property type="entry name" value="NAD_binding_11"/>
    <property type="match status" value="1"/>
</dbReference>
<proteinExistence type="inferred from homology"/>
<dbReference type="Proteomes" id="UP000662703">
    <property type="component" value="Unassembled WGS sequence"/>
</dbReference>
<evidence type="ECO:0000256" key="1">
    <source>
        <dbReference type="ARBA" id="ARBA00009080"/>
    </source>
</evidence>
<evidence type="ECO:0000313" key="7">
    <source>
        <dbReference type="Proteomes" id="UP000662703"/>
    </source>
</evidence>
<evidence type="ECO:0000256" key="3">
    <source>
        <dbReference type="ARBA" id="ARBA00023027"/>
    </source>
</evidence>
<accession>A0ABS0ALM4</accession>
<feature type="domain" description="3-hydroxyisobutyrate dehydrogenase-like NAD-binding" evidence="5">
    <location>
        <begin position="166"/>
        <end position="285"/>
    </location>
</feature>